<protein>
    <submittedName>
        <fullName evidence="1">Uncharacterized protein</fullName>
    </submittedName>
</protein>
<accession>A0A1S1HFW0</accession>
<evidence type="ECO:0000313" key="1">
    <source>
        <dbReference type="EMBL" id="OHT21114.1"/>
    </source>
</evidence>
<keyword evidence="2" id="KW-1185">Reference proteome</keyword>
<evidence type="ECO:0000313" key="2">
    <source>
        <dbReference type="Proteomes" id="UP000179467"/>
    </source>
</evidence>
<gene>
    <name evidence="1" type="ORF">BHE75_03119</name>
</gene>
<dbReference type="EMBL" id="MIPT01000001">
    <property type="protein sequence ID" value="OHT21114.1"/>
    <property type="molecule type" value="Genomic_DNA"/>
</dbReference>
<sequence length="80" mass="9017">MATFITAQVFQRAASQVAWFWKLGTGDAYWGFTVRPAVVLRSATLRWETLYTYVDGSGQTEVMETRASDDMMIVFAALRA</sequence>
<reference evidence="1 2" key="1">
    <citation type="submission" date="2016-09" db="EMBL/GenBank/DDBJ databases">
        <title>Metabolic pathway, cell adaptation mechanisms and a novel monoxygenase revealed through proteogenomic-transcription analysis of a Sphingomonas haloaromaticamans strain degrading the fungicide ortho-phenylphenol.</title>
        <authorList>
            <person name="Perruchon C."/>
            <person name="Papadopoulou E.S."/>
            <person name="Rousidou C."/>
            <person name="Vasileiadis S."/>
            <person name="Tanou G."/>
            <person name="Amoutzias G."/>
            <person name="Molassiotis A."/>
            <person name="Karpouzas D.G."/>
        </authorList>
    </citation>
    <scope>NUCLEOTIDE SEQUENCE [LARGE SCALE GENOMIC DNA]</scope>
    <source>
        <strain evidence="1 2">P3</strain>
    </source>
</reference>
<organism evidence="1 2">
    <name type="scientific">Edaphosphingomonas haloaromaticamans</name>
    <dbReference type="NCBI Taxonomy" id="653954"/>
    <lineage>
        <taxon>Bacteria</taxon>
        <taxon>Pseudomonadati</taxon>
        <taxon>Pseudomonadota</taxon>
        <taxon>Alphaproteobacteria</taxon>
        <taxon>Sphingomonadales</taxon>
        <taxon>Rhizorhabdaceae</taxon>
        <taxon>Edaphosphingomonas</taxon>
    </lineage>
</organism>
<name>A0A1S1HFW0_9SPHN</name>
<dbReference type="Proteomes" id="UP000179467">
    <property type="component" value="Unassembled WGS sequence"/>
</dbReference>
<proteinExistence type="predicted"/>
<comment type="caution">
    <text evidence="1">The sequence shown here is derived from an EMBL/GenBank/DDBJ whole genome shotgun (WGS) entry which is preliminary data.</text>
</comment>
<dbReference type="OrthoDB" id="9894929at2"/>
<dbReference type="AlphaFoldDB" id="A0A1S1HFW0"/>
<dbReference type="RefSeq" id="WP_070934377.1">
    <property type="nucleotide sequence ID" value="NZ_MIPT01000001.1"/>
</dbReference>